<keyword evidence="13 15" id="KW-0368">Histidine biosynthesis</keyword>
<keyword evidence="10 15" id="KW-0547">Nucleotide-binding</keyword>
<evidence type="ECO:0000256" key="11">
    <source>
        <dbReference type="ARBA" id="ARBA00022801"/>
    </source>
</evidence>
<dbReference type="HAMAP" id="MF_01020">
    <property type="entry name" value="HisE"/>
    <property type="match status" value="1"/>
</dbReference>
<evidence type="ECO:0000256" key="15">
    <source>
        <dbReference type="HAMAP-Rule" id="MF_01019"/>
    </source>
</evidence>
<comment type="subcellular location">
    <subcellularLocation>
        <location evidence="3 15">Cytoplasm</location>
    </subcellularLocation>
</comment>
<dbReference type="EMBL" id="BAAADO010000007">
    <property type="protein sequence ID" value="GAA0501389.1"/>
    <property type="molecule type" value="Genomic_DNA"/>
</dbReference>
<keyword evidence="12 15" id="KW-0067">ATP-binding</keyword>
<keyword evidence="14 15" id="KW-0511">Multifunctional enzyme</keyword>
<dbReference type="Gene3D" id="3.10.20.810">
    <property type="entry name" value="Phosphoribosyl-AMP cyclohydrolase"/>
    <property type="match status" value="1"/>
</dbReference>
<dbReference type="InterPro" id="IPR021130">
    <property type="entry name" value="PRib-ATP_PPHydrolase-like"/>
</dbReference>
<feature type="region of interest" description="Disordered" evidence="16">
    <location>
        <begin position="204"/>
        <end position="225"/>
    </location>
</feature>
<dbReference type="Proteomes" id="UP001500880">
    <property type="component" value="Unassembled WGS sequence"/>
</dbReference>
<evidence type="ECO:0000256" key="16">
    <source>
        <dbReference type="SAM" id="MobiDB-lite"/>
    </source>
</evidence>
<dbReference type="InterPro" id="IPR002496">
    <property type="entry name" value="PRib_AMP_CycHydrolase_dom"/>
</dbReference>
<keyword evidence="11 15" id="KW-0378">Hydrolase</keyword>
<comment type="similarity">
    <text evidence="7 15">In the N-terminal section; belongs to the PRA-CH family.</text>
</comment>
<evidence type="ECO:0000256" key="6">
    <source>
        <dbReference type="ARBA" id="ARBA00007731"/>
    </source>
</evidence>
<name>A0ABP3LI87_9BACI</name>
<keyword evidence="8 15" id="KW-0963">Cytoplasm</keyword>
<evidence type="ECO:0000256" key="10">
    <source>
        <dbReference type="ARBA" id="ARBA00022741"/>
    </source>
</evidence>
<evidence type="ECO:0000256" key="4">
    <source>
        <dbReference type="ARBA" id="ARBA00005169"/>
    </source>
</evidence>
<evidence type="ECO:0000256" key="1">
    <source>
        <dbReference type="ARBA" id="ARBA00000024"/>
    </source>
</evidence>
<evidence type="ECO:0000259" key="17">
    <source>
        <dbReference type="Pfam" id="PF01502"/>
    </source>
</evidence>
<evidence type="ECO:0000256" key="8">
    <source>
        <dbReference type="ARBA" id="ARBA00022490"/>
    </source>
</evidence>
<keyword evidence="9 15" id="KW-0028">Amino-acid biosynthesis</keyword>
<evidence type="ECO:0000256" key="5">
    <source>
        <dbReference type="ARBA" id="ARBA00005204"/>
    </source>
</evidence>
<dbReference type="InterPro" id="IPR008179">
    <property type="entry name" value="HisE"/>
</dbReference>
<feature type="domain" description="Phosphoribosyl-AMP cyclohydrolase" evidence="17">
    <location>
        <begin position="30"/>
        <end position="103"/>
    </location>
</feature>
<dbReference type="InterPro" id="IPR038019">
    <property type="entry name" value="PRib_AMP_CycHydrolase_sf"/>
</dbReference>
<dbReference type="Pfam" id="PF01503">
    <property type="entry name" value="PRA-PH"/>
    <property type="match status" value="1"/>
</dbReference>
<dbReference type="EC" id="3.6.1.31" evidence="15"/>
<organism evidence="18 19">
    <name type="scientific">Salinibacillus aidingensis</name>
    <dbReference type="NCBI Taxonomy" id="237684"/>
    <lineage>
        <taxon>Bacteria</taxon>
        <taxon>Bacillati</taxon>
        <taxon>Bacillota</taxon>
        <taxon>Bacilli</taxon>
        <taxon>Bacillales</taxon>
        <taxon>Bacillaceae</taxon>
        <taxon>Salinibacillus</taxon>
    </lineage>
</organism>
<accession>A0ABP3LI87</accession>
<protein>
    <recommendedName>
        <fullName evidence="15">Histidine biosynthesis bifunctional protein HisIE</fullName>
    </recommendedName>
    <domain>
        <recommendedName>
            <fullName evidence="15">Phosphoribosyl-AMP cyclohydrolase</fullName>
            <shortName evidence="15">PRA-CH</shortName>
            <ecNumber evidence="15">3.5.4.19</ecNumber>
        </recommendedName>
    </domain>
    <domain>
        <recommendedName>
            <fullName evidence="15">Phosphoribosyl-ATP pyrophosphatase</fullName>
            <shortName evidence="15">PRA-PH</shortName>
            <ecNumber evidence="15">3.6.1.31</ecNumber>
        </recommendedName>
    </domain>
</protein>
<dbReference type="EC" id="3.5.4.19" evidence="15"/>
<evidence type="ECO:0000256" key="14">
    <source>
        <dbReference type="ARBA" id="ARBA00023268"/>
    </source>
</evidence>
<dbReference type="PANTHER" id="PTHR42945">
    <property type="entry name" value="HISTIDINE BIOSYNTHESIS BIFUNCTIONAL PROTEIN"/>
    <property type="match status" value="1"/>
</dbReference>
<dbReference type="NCBIfam" id="TIGR03188">
    <property type="entry name" value="histidine_hisI"/>
    <property type="match status" value="1"/>
</dbReference>
<comment type="caution">
    <text evidence="18">The sequence shown here is derived from an EMBL/GenBank/DDBJ whole genome shotgun (WGS) entry which is preliminary data.</text>
</comment>
<evidence type="ECO:0000313" key="19">
    <source>
        <dbReference type="Proteomes" id="UP001500880"/>
    </source>
</evidence>
<dbReference type="PANTHER" id="PTHR42945:SF9">
    <property type="entry name" value="HISTIDINE BIOSYNTHESIS BIFUNCTIONAL PROTEIN HISIE"/>
    <property type="match status" value="1"/>
</dbReference>
<dbReference type="NCBIfam" id="NF000768">
    <property type="entry name" value="PRK00051.1"/>
    <property type="match status" value="1"/>
</dbReference>
<dbReference type="InterPro" id="IPR023019">
    <property type="entry name" value="His_synth_HisIE"/>
</dbReference>
<dbReference type="CDD" id="cd11534">
    <property type="entry name" value="NTP-PPase_HisIE_like"/>
    <property type="match status" value="1"/>
</dbReference>
<dbReference type="Gene3D" id="1.10.287.1080">
    <property type="entry name" value="MazG-like"/>
    <property type="match status" value="1"/>
</dbReference>
<evidence type="ECO:0000256" key="7">
    <source>
        <dbReference type="ARBA" id="ARBA00008299"/>
    </source>
</evidence>
<evidence type="ECO:0000256" key="12">
    <source>
        <dbReference type="ARBA" id="ARBA00022840"/>
    </source>
</evidence>
<evidence type="ECO:0000256" key="13">
    <source>
        <dbReference type="ARBA" id="ARBA00023102"/>
    </source>
</evidence>
<feature type="region of interest" description="Phosphoribosyl-AMP cyclohydrolase" evidence="15">
    <location>
        <begin position="1"/>
        <end position="120"/>
    </location>
</feature>
<dbReference type="InterPro" id="IPR026660">
    <property type="entry name" value="PRA-CH"/>
</dbReference>
<dbReference type="SUPFAM" id="SSF101386">
    <property type="entry name" value="all-alpha NTP pyrophosphatases"/>
    <property type="match status" value="1"/>
</dbReference>
<gene>
    <name evidence="15 18" type="primary">hisIE</name>
    <name evidence="15" type="synonym">hisI</name>
    <name evidence="18" type="ORF">GCM10008986_31040</name>
</gene>
<comment type="catalytic activity">
    <reaction evidence="2 15">
        <text>1-(5-phospho-beta-D-ribosyl)-ATP + H2O = 1-(5-phospho-beta-D-ribosyl)-5'-AMP + diphosphate + H(+)</text>
        <dbReference type="Rhea" id="RHEA:22828"/>
        <dbReference type="ChEBI" id="CHEBI:15377"/>
        <dbReference type="ChEBI" id="CHEBI:15378"/>
        <dbReference type="ChEBI" id="CHEBI:33019"/>
        <dbReference type="ChEBI" id="CHEBI:59457"/>
        <dbReference type="ChEBI" id="CHEBI:73183"/>
        <dbReference type="EC" id="3.6.1.31"/>
    </reaction>
</comment>
<dbReference type="NCBIfam" id="NF002747">
    <property type="entry name" value="PRK02759.1"/>
    <property type="match status" value="1"/>
</dbReference>
<comment type="similarity">
    <text evidence="6 15">In the C-terminal section; belongs to the PRA-PH family.</text>
</comment>
<dbReference type="HAMAP" id="MF_01021">
    <property type="entry name" value="HisI"/>
    <property type="match status" value="1"/>
</dbReference>
<evidence type="ECO:0000256" key="3">
    <source>
        <dbReference type="ARBA" id="ARBA00004496"/>
    </source>
</evidence>
<sequence>MNFSIDELTFDEKGLIPAIVQNVNTGKVLMLAYMNKESLQKTIETKTTWFYSRSRQQLWNKGETSGNTQNVKRMSYDCDGDTLLVEVEPMGNACHTGAESCFFNDIDVESKEEPQADREIIDYLYRYIQNRRENPVEGSYTNYLFNKGLDKILKKVGEETTEVIIGAKNRDQEELINEFSDLVYHSIVLMVEQGISVEDIKKELTNRHKERDYEPKREPKSERYE</sequence>
<evidence type="ECO:0000256" key="9">
    <source>
        <dbReference type="ARBA" id="ARBA00022605"/>
    </source>
</evidence>
<dbReference type="RefSeq" id="WP_343843096.1">
    <property type="nucleotide sequence ID" value="NZ_BAAADO010000007.1"/>
</dbReference>
<proteinExistence type="inferred from homology"/>
<keyword evidence="19" id="KW-1185">Reference proteome</keyword>
<dbReference type="HAMAP" id="MF_01019">
    <property type="entry name" value="HisIE"/>
    <property type="match status" value="1"/>
</dbReference>
<dbReference type="Pfam" id="PF01502">
    <property type="entry name" value="PRA-CH"/>
    <property type="match status" value="1"/>
</dbReference>
<comment type="pathway">
    <text evidence="5 15">Amino-acid biosynthesis; L-histidine biosynthesis; L-histidine from 5-phospho-alpha-D-ribose 1-diphosphate: step 2/9.</text>
</comment>
<evidence type="ECO:0000256" key="2">
    <source>
        <dbReference type="ARBA" id="ARBA00001460"/>
    </source>
</evidence>
<comment type="catalytic activity">
    <reaction evidence="1 15">
        <text>1-(5-phospho-beta-D-ribosyl)-5'-AMP + H2O = 1-(5-phospho-beta-D-ribosyl)-5-[(5-phospho-beta-D-ribosylamino)methylideneamino]imidazole-4-carboxamide</text>
        <dbReference type="Rhea" id="RHEA:20049"/>
        <dbReference type="ChEBI" id="CHEBI:15377"/>
        <dbReference type="ChEBI" id="CHEBI:58435"/>
        <dbReference type="ChEBI" id="CHEBI:59457"/>
        <dbReference type="EC" id="3.5.4.19"/>
    </reaction>
</comment>
<reference evidence="19" key="1">
    <citation type="journal article" date="2019" name="Int. J. Syst. Evol. Microbiol.">
        <title>The Global Catalogue of Microorganisms (GCM) 10K type strain sequencing project: providing services to taxonomists for standard genome sequencing and annotation.</title>
        <authorList>
            <consortium name="The Broad Institute Genomics Platform"/>
            <consortium name="The Broad Institute Genome Sequencing Center for Infectious Disease"/>
            <person name="Wu L."/>
            <person name="Ma J."/>
        </authorList>
    </citation>
    <scope>NUCLEOTIDE SEQUENCE [LARGE SCALE GENOMIC DNA]</scope>
    <source>
        <strain evidence="19">JCM 12389</strain>
    </source>
</reference>
<feature type="region of interest" description="Phosphoribosyl-ATP pyrophosphohydrolase" evidence="15">
    <location>
        <begin position="121"/>
        <end position="225"/>
    </location>
</feature>
<evidence type="ECO:0000313" key="18">
    <source>
        <dbReference type="EMBL" id="GAA0501389.1"/>
    </source>
</evidence>
<dbReference type="SUPFAM" id="SSF141734">
    <property type="entry name" value="HisI-like"/>
    <property type="match status" value="1"/>
</dbReference>
<comment type="pathway">
    <text evidence="4 15">Amino-acid biosynthesis; L-histidine biosynthesis; L-histidine from 5-phospho-alpha-D-ribose 1-diphosphate: step 3/9.</text>
</comment>